<evidence type="ECO:0000313" key="1">
    <source>
        <dbReference type="EMBL" id="KGM09815.1"/>
    </source>
</evidence>
<organism evidence="1 2">
    <name type="scientific">Cellulomonas carbonis T26</name>
    <dbReference type="NCBI Taxonomy" id="947969"/>
    <lineage>
        <taxon>Bacteria</taxon>
        <taxon>Bacillati</taxon>
        <taxon>Actinomycetota</taxon>
        <taxon>Actinomycetes</taxon>
        <taxon>Micrococcales</taxon>
        <taxon>Cellulomonadaceae</taxon>
        <taxon>Cellulomonas</taxon>
    </lineage>
</organism>
<dbReference type="EMBL" id="AXCY01000076">
    <property type="protein sequence ID" value="KGM09815.1"/>
    <property type="molecule type" value="Genomic_DNA"/>
</dbReference>
<gene>
    <name evidence="1" type="ORF">N868_18625</name>
</gene>
<name>A0A0A0BPD9_9CELL</name>
<keyword evidence="2" id="KW-1185">Reference proteome</keyword>
<protein>
    <submittedName>
        <fullName evidence="1">Uncharacterized protein</fullName>
    </submittedName>
</protein>
<reference evidence="1 2" key="1">
    <citation type="submission" date="2013-08" db="EMBL/GenBank/DDBJ databases">
        <title>Genome sequencing of Cellulomonas carbonis T26.</title>
        <authorList>
            <person name="Chen F."/>
            <person name="Li Y."/>
            <person name="Wang G."/>
        </authorList>
    </citation>
    <scope>NUCLEOTIDE SEQUENCE [LARGE SCALE GENOMIC DNA]</scope>
    <source>
        <strain evidence="1 2">T26</strain>
    </source>
</reference>
<sequence length="185" mass="20408">MDRAAAPPPADEHWAPDHLVLARRVFAYAGRLVVERDQHGQVISHAPLAGMAAVEHRYPAWARGPFGRIDPERAIPSSPGVFALVQDGTTRYVGHSSDLGRLFSPRGLGEISRREAQTSRYEERCRLNRLVVREAVAGRVVELYLLVLSRPGLVHRVTGRPAQERAEDVAAEVLAAHRGAWHLPG</sequence>
<evidence type="ECO:0000313" key="2">
    <source>
        <dbReference type="Proteomes" id="UP000029839"/>
    </source>
</evidence>
<proteinExistence type="predicted"/>
<dbReference type="OrthoDB" id="4825002at2"/>
<comment type="caution">
    <text evidence="1">The sequence shown here is derived from an EMBL/GenBank/DDBJ whole genome shotgun (WGS) entry which is preliminary data.</text>
</comment>
<accession>A0A0A0BPD9</accession>
<reference evidence="1 2" key="2">
    <citation type="journal article" date="2015" name="Stand. Genomic Sci.">
        <title>Draft genome sequence of Cellulomonas carbonis T26(T) and comparative analysis of six Cellulomonas genomes.</title>
        <authorList>
            <person name="Zhuang W."/>
            <person name="Zhang S."/>
            <person name="Xia X."/>
            <person name="Wang G."/>
        </authorList>
    </citation>
    <scope>NUCLEOTIDE SEQUENCE [LARGE SCALE GENOMIC DNA]</scope>
    <source>
        <strain evidence="1 2">T26</strain>
    </source>
</reference>
<dbReference type="Proteomes" id="UP000029839">
    <property type="component" value="Unassembled WGS sequence"/>
</dbReference>
<dbReference type="AlphaFoldDB" id="A0A0A0BPD9"/>
<dbReference type="RefSeq" id="WP_043608018.1">
    <property type="nucleotide sequence ID" value="NZ_AXCY01000076.1"/>
</dbReference>